<keyword evidence="3" id="KW-1185">Reference proteome</keyword>
<reference evidence="2" key="1">
    <citation type="submission" date="2022-07" db="EMBL/GenBank/DDBJ databases">
        <authorList>
            <person name="Macas J."/>
            <person name="Novak P."/>
            <person name="Neumann P."/>
        </authorList>
    </citation>
    <scope>NUCLEOTIDE SEQUENCE</scope>
</reference>
<organism evidence="2 3">
    <name type="scientific">Cuscuta epithymum</name>
    <dbReference type="NCBI Taxonomy" id="186058"/>
    <lineage>
        <taxon>Eukaryota</taxon>
        <taxon>Viridiplantae</taxon>
        <taxon>Streptophyta</taxon>
        <taxon>Embryophyta</taxon>
        <taxon>Tracheophyta</taxon>
        <taxon>Spermatophyta</taxon>
        <taxon>Magnoliopsida</taxon>
        <taxon>eudicotyledons</taxon>
        <taxon>Gunneridae</taxon>
        <taxon>Pentapetalae</taxon>
        <taxon>asterids</taxon>
        <taxon>lamiids</taxon>
        <taxon>Solanales</taxon>
        <taxon>Convolvulaceae</taxon>
        <taxon>Cuscuteae</taxon>
        <taxon>Cuscuta</taxon>
        <taxon>Cuscuta subgen. Cuscuta</taxon>
    </lineage>
</organism>
<gene>
    <name evidence="2" type="ORF">CEPIT_LOCUS3928</name>
</gene>
<comment type="caution">
    <text evidence="2">The sequence shown here is derived from an EMBL/GenBank/DDBJ whole genome shotgun (WGS) entry which is preliminary data.</text>
</comment>
<name>A0AAV0CC06_9ASTE</name>
<evidence type="ECO:0000313" key="3">
    <source>
        <dbReference type="Proteomes" id="UP001152523"/>
    </source>
</evidence>
<dbReference type="Proteomes" id="UP001152523">
    <property type="component" value="Unassembled WGS sequence"/>
</dbReference>
<evidence type="ECO:0000313" key="2">
    <source>
        <dbReference type="EMBL" id="CAH9071500.1"/>
    </source>
</evidence>
<sequence length="228" mass="25472">MDPAAIRPPKCKGSCCAKPAAAPHAPEAPKKAPEPPLKVADAPPPAPLPPQPHNGGVLAHPPQPIWPPPMELVVPRPHMQEIVPAPHGAMQFDARRHPGQPFHLRAPPAHGRVHWDGAVDHLSRIPRLDNIEMAVARGYRLNFRDYPAPDCCHDYSNYNYRPHDYCPPLPAPPPVQCHPHHYPELRHYNYALPALDHHEHHYGPPPPPHGYCQYNYFSDENPNGCTIM</sequence>
<dbReference type="EMBL" id="CAMAPF010000021">
    <property type="protein sequence ID" value="CAH9071500.1"/>
    <property type="molecule type" value="Genomic_DNA"/>
</dbReference>
<feature type="region of interest" description="Disordered" evidence="1">
    <location>
        <begin position="1"/>
        <end position="63"/>
    </location>
</feature>
<dbReference type="AlphaFoldDB" id="A0AAV0CC06"/>
<proteinExistence type="predicted"/>
<protein>
    <submittedName>
        <fullName evidence="2">Uncharacterized protein</fullName>
    </submittedName>
</protein>
<evidence type="ECO:0000256" key="1">
    <source>
        <dbReference type="SAM" id="MobiDB-lite"/>
    </source>
</evidence>
<feature type="compositionally biased region" description="Pro residues" evidence="1">
    <location>
        <begin position="42"/>
        <end position="52"/>
    </location>
</feature>
<accession>A0AAV0CC06</accession>